<dbReference type="Proteomes" id="UP000014760">
    <property type="component" value="Unassembled WGS sequence"/>
</dbReference>
<evidence type="ECO:0000256" key="6">
    <source>
        <dbReference type="SAM" id="MobiDB-lite"/>
    </source>
</evidence>
<dbReference type="InterPro" id="IPR000276">
    <property type="entry name" value="GPCR_Rhodpsn"/>
</dbReference>
<dbReference type="EMBL" id="AMQN01001597">
    <property type="status" value="NOT_ANNOTATED_CDS"/>
    <property type="molecule type" value="Genomic_DNA"/>
</dbReference>
<keyword evidence="3 7" id="KW-1133">Transmembrane helix</keyword>
<feature type="compositionally biased region" description="Polar residues" evidence="6">
    <location>
        <begin position="344"/>
        <end position="361"/>
    </location>
</feature>
<gene>
    <name evidence="9" type="ORF">CAPTEDRAFT_199650</name>
</gene>
<feature type="transmembrane region" description="Helical" evidence="7">
    <location>
        <begin position="212"/>
        <end position="236"/>
    </location>
</feature>
<feature type="transmembrane region" description="Helical" evidence="7">
    <location>
        <begin position="48"/>
        <end position="71"/>
    </location>
</feature>
<dbReference type="Pfam" id="PF00001">
    <property type="entry name" value="7tm_1"/>
    <property type="match status" value="1"/>
</dbReference>
<dbReference type="PANTHER" id="PTHR46641">
    <property type="entry name" value="FMRFAMIDE RECEPTOR-RELATED"/>
    <property type="match status" value="1"/>
</dbReference>
<keyword evidence="5" id="KW-0297">G-protein coupled receptor</keyword>
<dbReference type="PROSITE" id="PS50262">
    <property type="entry name" value="G_PROTEIN_RECEP_F1_2"/>
    <property type="match status" value="1"/>
</dbReference>
<evidence type="ECO:0000256" key="5">
    <source>
        <dbReference type="RuleBase" id="RU000688"/>
    </source>
</evidence>
<protein>
    <recommendedName>
        <fullName evidence="8">G-protein coupled receptors family 1 profile domain-containing protein</fullName>
    </recommendedName>
</protein>
<evidence type="ECO:0000259" key="8">
    <source>
        <dbReference type="PROSITE" id="PS50262"/>
    </source>
</evidence>
<evidence type="ECO:0000256" key="7">
    <source>
        <dbReference type="SAM" id="Phobius"/>
    </source>
</evidence>
<feature type="transmembrane region" description="Helical" evidence="7">
    <location>
        <begin position="161"/>
        <end position="183"/>
    </location>
</feature>
<feature type="transmembrane region" description="Helical" evidence="7">
    <location>
        <begin position="122"/>
        <end position="141"/>
    </location>
</feature>
<dbReference type="HOGENOM" id="CLU_009579_24_0_1"/>
<name>R7U959_CAPTE</name>
<evidence type="ECO:0000313" key="9">
    <source>
        <dbReference type="EMBL" id="ELU02676.1"/>
    </source>
</evidence>
<keyword evidence="2 5" id="KW-0812">Transmembrane</keyword>
<dbReference type="STRING" id="283909.R7U959"/>
<feature type="transmembrane region" description="Helical" evidence="7">
    <location>
        <begin position="257"/>
        <end position="278"/>
    </location>
</feature>
<dbReference type="PROSITE" id="PS00237">
    <property type="entry name" value="G_PROTEIN_RECEP_F1_1"/>
    <property type="match status" value="1"/>
</dbReference>
<dbReference type="GO" id="GO:0004930">
    <property type="term" value="F:G protein-coupled receptor activity"/>
    <property type="evidence" value="ECO:0007669"/>
    <property type="project" value="UniProtKB-KW"/>
</dbReference>
<dbReference type="SUPFAM" id="SSF81321">
    <property type="entry name" value="Family A G protein-coupled receptor-like"/>
    <property type="match status" value="1"/>
</dbReference>
<dbReference type="InterPro" id="IPR017452">
    <property type="entry name" value="GPCR_Rhodpsn_7TM"/>
</dbReference>
<dbReference type="EMBL" id="KB303857">
    <property type="protein sequence ID" value="ELU02676.1"/>
    <property type="molecule type" value="Genomic_DNA"/>
</dbReference>
<dbReference type="AlphaFoldDB" id="R7U959"/>
<dbReference type="GO" id="GO:0016020">
    <property type="term" value="C:membrane"/>
    <property type="evidence" value="ECO:0007669"/>
    <property type="project" value="UniProtKB-SubCell"/>
</dbReference>
<evidence type="ECO:0000256" key="4">
    <source>
        <dbReference type="ARBA" id="ARBA00023136"/>
    </source>
</evidence>
<dbReference type="OMA" id="CNISIMA"/>
<feature type="domain" description="G-protein coupled receptors family 1 profile" evidence="8">
    <location>
        <begin position="63"/>
        <end position="319"/>
    </location>
</feature>
<proteinExistence type="inferred from homology"/>
<evidence type="ECO:0000256" key="2">
    <source>
        <dbReference type="ARBA" id="ARBA00022692"/>
    </source>
</evidence>
<reference evidence="9 11" key="2">
    <citation type="journal article" date="2013" name="Nature">
        <title>Insights into bilaterian evolution from three spiralian genomes.</title>
        <authorList>
            <person name="Simakov O."/>
            <person name="Marletaz F."/>
            <person name="Cho S.J."/>
            <person name="Edsinger-Gonzales E."/>
            <person name="Havlak P."/>
            <person name="Hellsten U."/>
            <person name="Kuo D.H."/>
            <person name="Larsson T."/>
            <person name="Lv J."/>
            <person name="Arendt D."/>
            <person name="Savage R."/>
            <person name="Osoegawa K."/>
            <person name="de Jong P."/>
            <person name="Grimwood J."/>
            <person name="Chapman J.A."/>
            <person name="Shapiro H."/>
            <person name="Aerts A."/>
            <person name="Otillar R.P."/>
            <person name="Terry A.Y."/>
            <person name="Boore J.L."/>
            <person name="Grigoriev I.V."/>
            <person name="Lindberg D.R."/>
            <person name="Seaver E.C."/>
            <person name="Weisblat D.A."/>
            <person name="Putnam N.H."/>
            <person name="Rokhsar D.S."/>
        </authorList>
    </citation>
    <scope>NUCLEOTIDE SEQUENCE</scope>
    <source>
        <strain evidence="9 11">I ESC-2004</strain>
    </source>
</reference>
<dbReference type="PRINTS" id="PR00237">
    <property type="entry name" value="GPCRRHODOPSN"/>
</dbReference>
<dbReference type="Gene3D" id="1.20.1070.10">
    <property type="entry name" value="Rhodopsin 7-helix transmembrane proteins"/>
    <property type="match status" value="1"/>
</dbReference>
<evidence type="ECO:0000256" key="3">
    <source>
        <dbReference type="ARBA" id="ARBA00022989"/>
    </source>
</evidence>
<dbReference type="EnsemblMetazoa" id="CapteT199650">
    <property type="protein sequence ID" value="CapteP199650"/>
    <property type="gene ID" value="CapteG199650"/>
</dbReference>
<keyword evidence="5" id="KW-0675">Receptor</keyword>
<dbReference type="OrthoDB" id="9990906at2759"/>
<reference evidence="10" key="3">
    <citation type="submission" date="2015-06" db="UniProtKB">
        <authorList>
            <consortium name="EnsemblMetazoa"/>
        </authorList>
    </citation>
    <scope>IDENTIFICATION</scope>
</reference>
<dbReference type="PANTHER" id="PTHR46641:SF2">
    <property type="entry name" value="FMRFAMIDE RECEPTOR"/>
    <property type="match status" value="1"/>
</dbReference>
<sequence>MAGTPSPFIVTTTDFLHVTGLSPNGTDIPEAQGINVRELLFYKISYKMYPITILSLCVLGTLGNSLCLLILSRSRIRSGSSAIVLRALAVSDTCMVLSYFIAIMEKYYVNNLTYVALCKIVVWGQSTFQMVSSYLVILMTVERFTAVTFPMKVGRIFTKKIITAICITVYLILMLINVPVLMYCSTTPRGCGLPQDSYAFFYGKWRNFDSTIAAYIPEIAILILNISIIVQLARATAQQKNLRQEGGARAKKQTEQITAMLLGVSITYWILNTPMAIFTTAAEYMFDHTNPHMYVRAYFMQVICLTLMVANNCINFFIYCLTGKKFRDEFLTMLGCKKDKRNTSKGMASTSTDQVTVSVAT</sequence>
<comment type="similarity">
    <text evidence="5">Belongs to the G-protein coupled receptor 1 family.</text>
</comment>
<comment type="subcellular location">
    <subcellularLocation>
        <location evidence="1">Membrane</location>
    </subcellularLocation>
</comment>
<evidence type="ECO:0000313" key="11">
    <source>
        <dbReference type="Proteomes" id="UP000014760"/>
    </source>
</evidence>
<feature type="region of interest" description="Disordered" evidence="6">
    <location>
        <begin position="341"/>
        <end position="361"/>
    </location>
</feature>
<organism evidence="9">
    <name type="scientific">Capitella teleta</name>
    <name type="common">Polychaete worm</name>
    <dbReference type="NCBI Taxonomy" id="283909"/>
    <lineage>
        <taxon>Eukaryota</taxon>
        <taxon>Metazoa</taxon>
        <taxon>Spiralia</taxon>
        <taxon>Lophotrochozoa</taxon>
        <taxon>Annelida</taxon>
        <taxon>Polychaeta</taxon>
        <taxon>Sedentaria</taxon>
        <taxon>Scolecida</taxon>
        <taxon>Capitellidae</taxon>
        <taxon>Capitella</taxon>
    </lineage>
</organism>
<feature type="transmembrane region" description="Helical" evidence="7">
    <location>
        <begin position="298"/>
        <end position="321"/>
    </location>
</feature>
<evidence type="ECO:0000256" key="1">
    <source>
        <dbReference type="ARBA" id="ARBA00004370"/>
    </source>
</evidence>
<dbReference type="CDD" id="cd14978">
    <property type="entry name" value="7tmA_FMRFamide_R-like"/>
    <property type="match status" value="1"/>
</dbReference>
<accession>R7U959</accession>
<keyword evidence="11" id="KW-1185">Reference proteome</keyword>
<dbReference type="InterPro" id="IPR052954">
    <property type="entry name" value="GPCR-Ligand_Int"/>
</dbReference>
<evidence type="ECO:0000313" key="10">
    <source>
        <dbReference type="EnsemblMetazoa" id="CapteP199650"/>
    </source>
</evidence>
<reference evidence="11" key="1">
    <citation type="submission" date="2012-12" db="EMBL/GenBank/DDBJ databases">
        <authorList>
            <person name="Hellsten U."/>
            <person name="Grimwood J."/>
            <person name="Chapman J.A."/>
            <person name="Shapiro H."/>
            <person name="Aerts A."/>
            <person name="Otillar R.P."/>
            <person name="Terry A.Y."/>
            <person name="Boore J.L."/>
            <person name="Simakov O."/>
            <person name="Marletaz F."/>
            <person name="Cho S.-J."/>
            <person name="Edsinger-Gonzales E."/>
            <person name="Havlak P."/>
            <person name="Kuo D.-H."/>
            <person name="Larsson T."/>
            <person name="Lv J."/>
            <person name="Arendt D."/>
            <person name="Savage R."/>
            <person name="Osoegawa K."/>
            <person name="de Jong P."/>
            <person name="Lindberg D.R."/>
            <person name="Seaver E.C."/>
            <person name="Weisblat D.A."/>
            <person name="Putnam N.H."/>
            <person name="Grigoriev I.V."/>
            <person name="Rokhsar D.S."/>
        </authorList>
    </citation>
    <scope>NUCLEOTIDE SEQUENCE</scope>
    <source>
        <strain evidence="11">I ESC-2004</strain>
    </source>
</reference>
<feature type="transmembrane region" description="Helical" evidence="7">
    <location>
        <begin position="83"/>
        <end position="102"/>
    </location>
</feature>
<keyword evidence="4 7" id="KW-0472">Membrane</keyword>
<keyword evidence="5" id="KW-0807">Transducer</keyword>